<evidence type="ECO:0008006" key="4">
    <source>
        <dbReference type="Google" id="ProtNLM"/>
    </source>
</evidence>
<dbReference type="RefSeq" id="WP_393161502.1">
    <property type="nucleotide sequence ID" value="NZ_JBICRM010000001.1"/>
</dbReference>
<reference evidence="2 3" key="1">
    <citation type="submission" date="2024-10" db="EMBL/GenBank/DDBJ databases">
        <authorList>
            <person name="Topkara A.R."/>
            <person name="Saygin H."/>
        </authorList>
    </citation>
    <scope>NUCLEOTIDE SEQUENCE [LARGE SCALE GENOMIC DNA]</scope>
    <source>
        <strain evidence="2 3">M3C6</strain>
    </source>
</reference>
<keyword evidence="1" id="KW-1133">Transmembrane helix</keyword>
<sequence length="267" mass="29556">MQPVSAAQEGLTMVEAGLTVALATVSAVGFLLLRCQGKGRPFGPAGRWLAIAITILTGCLSAAVALVSGAVLNQYLATVLGAVAPSGLWLGQMRAKDEDRRSLAREAATFWLVSLLARLDQAMAEDQRLWCEKRVDDSWNVYELSLAAHRYHERIVERLSPEERRRERVHARLDAIERRLDVAALIEDGAARSKVVTALNGSRHTRLARYERYLNDLTRLHGVLRHDAESDLLRLLASAYRAGYRSLPGFVPSAPPVRNAETVRRAR</sequence>
<feature type="transmembrane region" description="Helical" evidence="1">
    <location>
        <begin position="72"/>
        <end position="91"/>
    </location>
</feature>
<protein>
    <recommendedName>
        <fullName evidence="4">DUF4239 domain-containing protein</fullName>
    </recommendedName>
</protein>
<accession>A0ABW7A523</accession>
<gene>
    <name evidence="2" type="ORF">ACFLIM_02820</name>
</gene>
<evidence type="ECO:0000313" key="3">
    <source>
        <dbReference type="Proteomes" id="UP001603978"/>
    </source>
</evidence>
<name>A0ABW7A523_9ACTN</name>
<keyword evidence="1" id="KW-0472">Membrane</keyword>
<evidence type="ECO:0000313" key="2">
    <source>
        <dbReference type="EMBL" id="MFG1702103.1"/>
    </source>
</evidence>
<comment type="caution">
    <text evidence="2">The sequence shown here is derived from an EMBL/GenBank/DDBJ whole genome shotgun (WGS) entry which is preliminary data.</text>
</comment>
<proteinExistence type="predicted"/>
<dbReference type="Proteomes" id="UP001603978">
    <property type="component" value="Unassembled WGS sequence"/>
</dbReference>
<organism evidence="2 3">
    <name type="scientific">Nonomuraea marmarensis</name>
    <dbReference type="NCBI Taxonomy" id="3351344"/>
    <lineage>
        <taxon>Bacteria</taxon>
        <taxon>Bacillati</taxon>
        <taxon>Actinomycetota</taxon>
        <taxon>Actinomycetes</taxon>
        <taxon>Streptosporangiales</taxon>
        <taxon>Streptosporangiaceae</taxon>
        <taxon>Nonomuraea</taxon>
    </lineage>
</organism>
<feature type="transmembrane region" description="Helical" evidence="1">
    <location>
        <begin position="12"/>
        <end position="33"/>
    </location>
</feature>
<keyword evidence="1" id="KW-0812">Transmembrane</keyword>
<keyword evidence="3" id="KW-1185">Reference proteome</keyword>
<evidence type="ECO:0000256" key="1">
    <source>
        <dbReference type="SAM" id="Phobius"/>
    </source>
</evidence>
<dbReference type="EMBL" id="JBICRM010000001">
    <property type="protein sequence ID" value="MFG1702103.1"/>
    <property type="molecule type" value="Genomic_DNA"/>
</dbReference>
<feature type="transmembrane region" description="Helical" evidence="1">
    <location>
        <begin position="45"/>
        <end position="66"/>
    </location>
</feature>